<feature type="domain" description="Legume lectin" evidence="6">
    <location>
        <begin position="29"/>
        <end position="112"/>
    </location>
</feature>
<comment type="similarity">
    <text evidence="1">Belongs to the leguminous lectin family.</text>
</comment>
<dbReference type="EMBL" id="JABFUD020000015">
    <property type="protein sequence ID" value="KAI5069882.1"/>
    <property type="molecule type" value="Genomic_DNA"/>
</dbReference>
<keyword evidence="4" id="KW-0472">Membrane</keyword>
<organism evidence="7 8">
    <name type="scientific">Adiantum capillus-veneris</name>
    <name type="common">Maidenhair fern</name>
    <dbReference type="NCBI Taxonomy" id="13818"/>
    <lineage>
        <taxon>Eukaryota</taxon>
        <taxon>Viridiplantae</taxon>
        <taxon>Streptophyta</taxon>
        <taxon>Embryophyta</taxon>
        <taxon>Tracheophyta</taxon>
        <taxon>Polypodiopsida</taxon>
        <taxon>Polypodiidae</taxon>
        <taxon>Polypodiales</taxon>
        <taxon>Pteridineae</taxon>
        <taxon>Pteridaceae</taxon>
        <taxon>Vittarioideae</taxon>
        <taxon>Adiantum</taxon>
    </lineage>
</organism>
<keyword evidence="8" id="KW-1185">Reference proteome</keyword>
<evidence type="ECO:0000259" key="6">
    <source>
        <dbReference type="Pfam" id="PF00139"/>
    </source>
</evidence>
<proteinExistence type="inferred from homology"/>
<evidence type="ECO:0000256" key="4">
    <source>
        <dbReference type="SAM" id="Phobius"/>
    </source>
</evidence>
<evidence type="ECO:0000313" key="7">
    <source>
        <dbReference type="EMBL" id="KAI5069882.1"/>
    </source>
</evidence>
<keyword evidence="4" id="KW-0812">Transmembrane</keyword>
<gene>
    <name evidence="7" type="ORF">GOP47_0016183</name>
</gene>
<dbReference type="OrthoDB" id="1968792at2759"/>
<dbReference type="PANTHER" id="PTHR32401:SF48">
    <property type="entry name" value="LEGUME LECTIN DOMAIN-CONTAINING PROTEIN"/>
    <property type="match status" value="1"/>
</dbReference>
<evidence type="ECO:0000256" key="5">
    <source>
        <dbReference type="SAM" id="SignalP"/>
    </source>
</evidence>
<evidence type="ECO:0000313" key="8">
    <source>
        <dbReference type="Proteomes" id="UP000886520"/>
    </source>
</evidence>
<feature type="transmembrane region" description="Helical" evidence="4">
    <location>
        <begin position="328"/>
        <end position="353"/>
    </location>
</feature>
<keyword evidence="5" id="KW-0732">Signal</keyword>
<dbReference type="GO" id="GO:0030246">
    <property type="term" value="F:carbohydrate binding"/>
    <property type="evidence" value="ECO:0007669"/>
    <property type="project" value="UniProtKB-KW"/>
</dbReference>
<dbReference type="InterPro" id="IPR013320">
    <property type="entry name" value="ConA-like_dom_sf"/>
</dbReference>
<dbReference type="AlphaFoldDB" id="A0A9D4ULV6"/>
<accession>A0A9D4ULV6</accession>
<dbReference type="InterPro" id="IPR050258">
    <property type="entry name" value="Leguminous_Lectin"/>
</dbReference>
<keyword evidence="4" id="KW-1133">Transmembrane helix</keyword>
<dbReference type="InterPro" id="IPR001220">
    <property type="entry name" value="Legume_lectin_dom"/>
</dbReference>
<dbReference type="Gene3D" id="2.60.120.200">
    <property type="match status" value="1"/>
</dbReference>
<dbReference type="PANTHER" id="PTHR32401">
    <property type="entry name" value="CONCANAVALIN A-LIKE LECTIN FAMILY PROTEIN"/>
    <property type="match status" value="1"/>
</dbReference>
<evidence type="ECO:0000256" key="3">
    <source>
        <dbReference type="SAM" id="MobiDB-lite"/>
    </source>
</evidence>
<reference evidence="7" key="1">
    <citation type="submission" date="2021-01" db="EMBL/GenBank/DDBJ databases">
        <title>Adiantum capillus-veneris genome.</title>
        <authorList>
            <person name="Fang Y."/>
            <person name="Liao Q."/>
        </authorList>
    </citation>
    <scope>NUCLEOTIDE SEQUENCE</scope>
    <source>
        <strain evidence="7">H3</strain>
        <tissue evidence="7">Leaf</tissue>
    </source>
</reference>
<evidence type="ECO:0000256" key="1">
    <source>
        <dbReference type="ARBA" id="ARBA00007606"/>
    </source>
</evidence>
<dbReference type="SUPFAM" id="SSF49899">
    <property type="entry name" value="Concanavalin A-like lectins/glucanases"/>
    <property type="match status" value="1"/>
</dbReference>
<feature type="signal peptide" evidence="5">
    <location>
        <begin position="1"/>
        <end position="27"/>
    </location>
</feature>
<dbReference type="Proteomes" id="UP000886520">
    <property type="component" value="Chromosome 15"/>
</dbReference>
<protein>
    <recommendedName>
        <fullName evidence="6">Legume lectin domain-containing protein</fullName>
    </recommendedName>
</protein>
<feature type="chain" id="PRO_5038431081" description="Legume lectin domain-containing protein" evidence="5">
    <location>
        <begin position="28"/>
        <end position="429"/>
    </location>
</feature>
<evidence type="ECO:0000256" key="2">
    <source>
        <dbReference type="ARBA" id="ARBA00022734"/>
    </source>
</evidence>
<name>A0A9D4ULV6_ADICA</name>
<comment type="caution">
    <text evidence="7">The sequence shown here is derived from an EMBL/GenBank/DDBJ whole genome shotgun (WGS) entry which is preliminary data.</text>
</comment>
<dbReference type="Pfam" id="PF00139">
    <property type="entry name" value="Lectin_legB"/>
    <property type="match status" value="1"/>
</dbReference>
<feature type="region of interest" description="Disordered" evidence="3">
    <location>
        <begin position="404"/>
        <end position="429"/>
    </location>
</feature>
<keyword evidence="2" id="KW-0430">Lectin</keyword>
<sequence length="429" mass="44972">MQRFHLPLSALLLFLSLCSFHGDLAHAQDFNFPTGRNLTTGSLTSLKNGVVDSTGTLILDASTGEAQAFYESPVTLYDTKSGSVHSFSTFFTFSSNATNGNGTVAFVVVPDAATVGGIAGARSTFTIEFNTSCGTGEYNNSDWFYGGHAYPGSGRGLGGRGGRGRGRLGGFQVVEYANNTLILANESGGYGPNWNHQPADGDYFCSQQSPLDLTNPIFQYQVVFEYNASTDTVWVGSPSCGVAIARTTQFNAKDLSGVITKPMYVGFIVTGGGVFNLSQWNFTSNATTSTVSSLALSSTVDSTSTPTGVSDGGNDGKGQSGKKLGKGYVIAFSVLGAAIGIGAVVAVCCLCAYRRRRRVTSARFVAKGVHKGTIPESKVVFDAVKPPMAPAKVVLAERDTVPLNTRPDSTGFHGTSTGAASWLQPVAPR</sequence>
<feature type="compositionally biased region" description="Polar residues" evidence="3">
    <location>
        <begin position="404"/>
        <end position="419"/>
    </location>
</feature>